<organism evidence="4 5">
    <name type="scientific">Halonotius aquaticus</name>
    <dbReference type="NCBI Taxonomy" id="2216978"/>
    <lineage>
        <taxon>Archaea</taxon>
        <taxon>Methanobacteriati</taxon>
        <taxon>Methanobacteriota</taxon>
        <taxon>Stenosarchaea group</taxon>
        <taxon>Halobacteria</taxon>
        <taxon>Halobacteriales</taxon>
        <taxon>Haloferacaceae</taxon>
        <taxon>Halonotius</taxon>
    </lineage>
</organism>
<feature type="compositionally biased region" description="Basic and acidic residues" evidence="2">
    <location>
        <begin position="472"/>
        <end position="483"/>
    </location>
</feature>
<feature type="modified residue" description="3-oxoalanine (Ser)" evidence="1">
    <location>
        <position position="50"/>
    </location>
</feature>
<dbReference type="Pfam" id="PF00884">
    <property type="entry name" value="Sulfatase"/>
    <property type="match status" value="1"/>
</dbReference>
<evidence type="ECO:0000313" key="4">
    <source>
        <dbReference type="EMBL" id="RJX42023.1"/>
    </source>
</evidence>
<sequence length="483" mass="54208">MTNVLLIIMDSVRARNTSLYGHEHETTPYLSELADESTVYEQARSPGTWSLPSHTSIFTGYHVVEHRITRARHKLEGGHTIFEELHGDGYTTGVFSENTWITDMDCGLRDVFDTVEGARNLLFPDAIDPSNFVLSEGQGQYTQFLRECLGRDDTLQSLANGAFTKLAWDYPRLLPDRFTSSTPAEVYGELFLDWEAEQSEPWAATINFMDAHLPYLPADEHDRWGGKQLRGLQDEMDDQVWEFNGGQRPWWQRKALEGLYDGTIHQMDSQIERVVETLRDRGVLDDTLLIVTSDHGEGFGEPSRIRGDRDSPRPNARVAAHGAGIHEVLCHVPLVVRPPGGSEGDRVDEPASLTQFPTVVEETLAGEEASFVPDEPVVVSSHGLEEPMEERASRYAGDLYRFNGDCRAVYEPHEETVRKYLSWREKRGRVDLVGASASWLASGTDDGVVDERFGSISDRGVQTDSGAEVDEATQKRLEDLGYM</sequence>
<keyword evidence="5" id="KW-1185">Reference proteome</keyword>
<dbReference type="InterPro" id="IPR052701">
    <property type="entry name" value="GAG_Ulvan_Degrading_Sulfatases"/>
</dbReference>
<feature type="region of interest" description="Disordered" evidence="2">
    <location>
        <begin position="456"/>
        <end position="483"/>
    </location>
</feature>
<dbReference type="Gene3D" id="3.40.720.10">
    <property type="entry name" value="Alkaline Phosphatase, subunit A"/>
    <property type="match status" value="1"/>
</dbReference>
<reference evidence="4 5" key="1">
    <citation type="submission" date="2018-06" db="EMBL/GenBank/DDBJ databases">
        <title>Halonotius sp. F13-13 a new haloarchaeeon isolated from a solar saltern from Isla Cristina, Huelva, Spain.</title>
        <authorList>
            <person name="Duran-Viseras A."/>
            <person name="Sanchez-Porro C."/>
            <person name="Ventosa A."/>
        </authorList>
    </citation>
    <scope>NUCLEOTIDE SEQUENCE [LARGE SCALE GENOMIC DNA]</scope>
    <source>
        <strain evidence="4 5">F13-13</strain>
    </source>
</reference>
<dbReference type="OrthoDB" id="3164at2157"/>
<dbReference type="InterPro" id="IPR000917">
    <property type="entry name" value="Sulfatase_N"/>
</dbReference>
<dbReference type="RefSeq" id="WP_120103334.1">
    <property type="nucleotide sequence ID" value="NZ_QKNY01000018.1"/>
</dbReference>
<dbReference type="SUPFAM" id="SSF53649">
    <property type="entry name" value="Alkaline phosphatase-like"/>
    <property type="match status" value="1"/>
</dbReference>
<protein>
    <submittedName>
        <fullName evidence="4">Arylsulfatase</fullName>
    </submittedName>
</protein>
<dbReference type="EMBL" id="QKNY01000018">
    <property type="protein sequence ID" value="RJX42023.1"/>
    <property type="molecule type" value="Genomic_DNA"/>
</dbReference>
<evidence type="ECO:0000256" key="2">
    <source>
        <dbReference type="SAM" id="MobiDB-lite"/>
    </source>
</evidence>
<evidence type="ECO:0000313" key="5">
    <source>
        <dbReference type="Proteomes" id="UP000276588"/>
    </source>
</evidence>
<dbReference type="InterPro" id="IPR017850">
    <property type="entry name" value="Alkaline_phosphatase_core_sf"/>
</dbReference>
<name>A0A3A6PYR7_9EURY</name>
<dbReference type="PANTHER" id="PTHR43751:SF3">
    <property type="entry name" value="SULFATASE N-TERMINAL DOMAIN-CONTAINING PROTEIN"/>
    <property type="match status" value="1"/>
</dbReference>
<proteinExistence type="predicted"/>
<gene>
    <name evidence="4" type="ORF">DM826_10205</name>
</gene>
<evidence type="ECO:0000256" key="1">
    <source>
        <dbReference type="PIRSR" id="PIRSR600917-52"/>
    </source>
</evidence>
<dbReference type="Proteomes" id="UP000276588">
    <property type="component" value="Unassembled WGS sequence"/>
</dbReference>
<dbReference type="PANTHER" id="PTHR43751">
    <property type="entry name" value="SULFATASE"/>
    <property type="match status" value="1"/>
</dbReference>
<dbReference type="CDD" id="cd16148">
    <property type="entry name" value="sulfatase_like"/>
    <property type="match status" value="1"/>
</dbReference>
<comment type="PTM">
    <text evidence="1">The conversion to 3-oxoalanine (also known as C-formylglycine, FGly), of a serine or cysteine residue in prokaryotes and of a cysteine residue in eukaryotes, is critical for catalytic activity.</text>
</comment>
<comment type="caution">
    <text evidence="4">The sequence shown here is derived from an EMBL/GenBank/DDBJ whole genome shotgun (WGS) entry which is preliminary data.</text>
</comment>
<dbReference type="AlphaFoldDB" id="A0A3A6PYR7"/>
<feature type="domain" description="Sulfatase N-terminal" evidence="3">
    <location>
        <begin position="3"/>
        <end position="358"/>
    </location>
</feature>
<accession>A0A3A6PYR7</accession>
<evidence type="ECO:0000259" key="3">
    <source>
        <dbReference type="Pfam" id="PF00884"/>
    </source>
</evidence>